<accession>A0A0E9T1U9</accession>
<proteinExistence type="predicted"/>
<dbReference type="EMBL" id="GBXM01061647">
    <property type="protein sequence ID" value="JAH46930.1"/>
    <property type="molecule type" value="Transcribed_RNA"/>
</dbReference>
<dbReference type="AlphaFoldDB" id="A0A0E9T1U9"/>
<organism evidence="1">
    <name type="scientific">Anguilla anguilla</name>
    <name type="common">European freshwater eel</name>
    <name type="synonym">Muraena anguilla</name>
    <dbReference type="NCBI Taxonomy" id="7936"/>
    <lineage>
        <taxon>Eukaryota</taxon>
        <taxon>Metazoa</taxon>
        <taxon>Chordata</taxon>
        <taxon>Craniata</taxon>
        <taxon>Vertebrata</taxon>
        <taxon>Euteleostomi</taxon>
        <taxon>Actinopterygii</taxon>
        <taxon>Neopterygii</taxon>
        <taxon>Teleostei</taxon>
        <taxon>Anguilliformes</taxon>
        <taxon>Anguillidae</taxon>
        <taxon>Anguilla</taxon>
    </lineage>
</organism>
<reference evidence="1" key="1">
    <citation type="submission" date="2014-11" db="EMBL/GenBank/DDBJ databases">
        <authorList>
            <person name="Amaro Gonzalez C."/>
        </authorList>
    </citation>
    <scope>NUCLEOTIDE SEQUENCE</scope>
</reference>
<dbReference type="EMBL" id="GBXM01046499">
    <property type="protein sequence ID" value="JAH62078.1"/>
    <property type="molecule type" value="Transcribed_RNA"/>
</dbReference>
<evidence type="ECO:0000313" key="1">
    <source>
        <dbReference type="EMBL" id="JAH46930.1"/>
    </source>
</evidence>
<protein>
    <submittedName>
        <fullName evidence="1">Uncharacterized protein</fullName>
    </submittedName>
</protein>
<sequence length="30" mass="3819">MYYRFGNKVPVMSMLHDIRYFRLIYLQLSY</sequence>
<reference evidence="1" key="2">
    <citation type="journal article" date="2015" name="Fish Shellfish Immunol.">
        <title>Early steps in the European eel (Anguilla anguilla)-Vibrio vulnificus interaction in the gills: Role of the RtxA13 toxin.</title>
        <authorList>
            <person name="Callol A."/>
            <person name="Pajuelo D."/>
            <person name="Ebbesson L."/>
            <person name="Teles M."/>
            <person name="MacKenzie S."/>
            <person name="Amaro C."/>
        </authorList>
    </citation>
    <scope>NUCLEOTIDE SEQUENCE</scope>
</reference>
<name>A0A0E9T1U9_ANGAN</name>